<protein>
    <recommendedName>
        <fullName evidence="4">Phage holin family protein</fullName>
    </recommendedName>
</protein>
<feature type="transmembrane region" description="Helical" evidence="1">
    <location>
        <begin position="20"/>
        <end position="45"/>
    </location>
</feature>
<name>A0ABZ0YVH3_9GAMM</name>
<sequence length="81" mass="8499">MTNLVEAEGRVLRQQVGRVAAAVVLLGVVGLLAVVAIGLVLAAIYHWVAPVWGAAGGFAVIASVSLLVAAMLGFWAYRWLR</sequence>
<dbReference type="EMBL" id="CP140153">
    <property type="protein sequence ID" value="WQH15364.1"/>
    <property type="molecule type" value="Genomic_DNA"/>
</dbReference>
<organism evidence="2 3">
    <name type="scientific">Guyparkeria halophila</name>
    <dbReference type="NCBI Taxonomy" id="47960"/>
    <lineage>
        <taxon>Bacteria</taxon>
        <taxon>Pseudomonadati</taxon>
        <taxon>Pseudomonadota</taxon>
        <taxon>Gammaproteobacteria</taxon>
        <taxon>Chromatiales</taxon>
        <taxon>Thioalkalibacteraceae</taxon>
        <taxon>Guyparkeria</taxon>
    </lineage>
</organism>
<feature type="transmembrane region" description="Helical" evidence="1">
    <location>
        <begin position="51"/>
        <end position="77"/>
    </location>
</feature>
<evidence type="ECO:0000313" key="3">
    <source>
        <dbReference type="Proteomes" id="UP001327459"/>
    </source>
</evidence>
<dbReference type="RefSeq" id="WP_322520394.1">
    <property type="nucleotide sequence ID" value="NZ_CP140153.1"/>
</dbReference>
<keyword evidence="3" id="KW-1185">Reference proteome</keyword>
<accession>A0ABZ0YVH3</accession>
<keyword evidence="1" id="KW-0472">Membrane</keyword>
<evidence type="ECO:0000256" key="1">
    <source>
        <dbReference type="SAM" id="Phobius"/>
    </source>
</evidence>
<proteinExistence type="predicted"/>
<keyword evidence="1" id="KW-1133">Transmembrane helix</keyword>
<keyword evidence="1" id="KW-0812">Transmembrane</keyword>
<evidence type="ECO:0008006" key="4">
    <source>
        <dbReference type="Google" id="ProtNLM"/>
    </source>
</evidence>
<gene>
    <name evidence="2" type="ORF">SR882_06220</name>
</gene>
<evidence type="ECO:0000313" key="2">
    <source>
        <dbReference type="EMBL" id="WQH15364.1"/>
    </source>
</evidence>
<dbReference type="Proteomes" id="UP001327459">
    <property type="component" value="Chromosome"/>
</dbReference>
<reference evidence="2 3" key="1">
    <citation type="submission" date="2023-11" db="EMBL/GenBank/DDBJ databases">
        <title>MicrobeMod: A computational toolkit for identifying prokaryotic methylation and restriction-modification with nanopore sequencing.</title>
        <authorList>
            <person name="Crits-Christoph A."/>
            <person name="Kang S.C."/>
            <person name="Lee H."/>
            <person name="Ostrov N."/>
        </authorList>
    </citation>
    <scope>NUCLEOTIDE SEQUENCE [LARGE SCALE GENOMIC DNA]</scope>
    <source>
        <strain evidence="2 3">ATCC 49870</strain>
    </source>
</reference>